<evidence type="ECO:0008006" key="4">
    <source>
        <dbReference type="Google" id="ProtNLM"/>
    </source>
</evidence>
<evidence type="ECO:0000313" key="3">
    <source>
        <dbReference type="Proteomes" id="UP000027190"/>
    </source>
</evidence>
<comment type="caution">
    <text evidence="2">The sequence shown here is derived from an EMBL/GenBank/DDBJ whole genome shotgun (WGS) entry which is preliminary data.</text>
</comment>
<dbReference type="RefSeq" id="WP_051614922.1">
    <property type="nucleotide sequence ID" value="NZ_AWFG01000014.1"/>
</dbReference>
<dbReference type="Gene3D" id="3.40.50.1820">
    <property type="entry name" value="alpha/beta hydrolase"/>
    <property type="match status" value="1"/>
</dbReference>
<keyword evidence="3" id="KW-1185">Reference proteome</keyword>
<dbReference type="Gene3D" id="1.25.40.10">
    <property type="entry name" value="Tetratricopeptide repeat domain"/>
    <property type="match status" value="1"/>
</dbReference>
<evidence type="ECO:0000313" key="2">
    <source>
        <dbReference type="EMBL" id="KCZ59574.1"/>
    </source>
</evidence>
<gene>
    <name evidence="2" type="ORF">HY30_14155</name>
</gene>
<evidence type="ECO:0000256" key="1">
    <source>
        <dbReference type="SAM" id="SignalP"/>
    </source>
</evidence>
<dbReference type="STRING" id="1280947.HY30_14155"/>
<dbReference type="PANTHER" id="PTHR36513:SF1">
    <property type="entry name" value="TRANSMEMBRANE PROTEIN"/>
    <property type="match status" value="1"/>
</dbReference>
<organism evidence="2 3">
    <name type="scientific">Hyphomonas chukchiensis</name>
    <dbReference type="NCBI Taxonomy" id="1280947"/>
    <lineage>
        <taxon>Bacteria</taxon>
        <taxon>Pseudomonadati</taxon>
        <taxon>Pseudomonadota</taxon>
        <taxon>Alphaproteobacteria</taxon>
        <taxon>Hyphomonadales</taxon>
        <taxon>Hyphomonadaceae</taxon>
        <taxon>Hyphomonas</taxon>
    </lineage>
</organism>
<feature type="signal peptide" evidence="1">
    <location>
        <begin position="1"/>
        <end position="23"/>
    </location>
</feature>
<dbReference type="SUPFAM" id="SSF53474">
    <property type="entry name" value="alpha/beta-Hydrolases"/>
    <property type="match status" value="1"/>
</dbReference>
<protein>
    <recommendedName>
        <fullName evidence="4">AB hydrolase-1 domain-containing protein</fullName>
    </recommendedName>
</protein>
<feature type="chain" id="PRO_5001614639" description="AB hydrolase-1 domain-containing protein" evidence="1">
    <location>
        <begin position="24"/>
        <end position="596"/>
    </location>
</feature>
<dbReference type="EMBL" id="AWFG01000014">
    <property type="protein sequence ID" value="KCZ59574.1"/>
    <property type="molecule type" value="Genomic_DNA"/>
</dbReference>
<dbReference type="InterPro" id="IPR010297">
    <property type="entry name" value="DUF900_hydrolase"/>
</dbReference>
<dbReference type="OrthoDB" id="9797755at2"/>
<keyword evidence="1" id="KW-0732">Signal</keyword>
<proteinExistence type="predicted"/>
<accession>A0A062UJW8</accession>
<dbReference type="PROSITE" id="PS51257">
    <property type="entry name" value="PROKAR_LIPOPROTEIN"/>
    <property type="match status" value="1"/>
</dbReference>
<dbReference type="AlphaFoldDB" id="A0A062UJW8"/>
<dbReference type="PANTHER" id="PTHR36513">
    <property type="entry name" value="ABC TRANSMEMBRANE TYPE-1 DOMAIN-CONTAINING PROTEIN"/>
    <property type="match status" value="1"/>
</dbReference>
<dbReference type="eggNOG" id="COG4782">
    <property type="taxonomic scope" value="Bacteria"/>
</dbReference>
<dbReference type="InterPro" id="IPR029058">
    <property type="entry name" value="AB_hydrolase_fold"/>
</dbReference>
<dbReference type="PATRIC" id="fig|1280947.3.peg.1158"/>
<reference evidence="2 3" key="1">
    <citation type="journal article" date="2014" name="Antonie Van Leeuwenhoek">
        <title>Hyphomonas beringensis sp. nov. and Hyphomonas chukchiensis sp. nov., isolated from surface seawater of the Bering Sea and Chukchi Sea.</title>
        <authorList>
            <person name="Li C."/>
            <person name="Lai Q."/>
            <person name="Li G."/>
            <person name="Dong C."/>
            <person name="Wang J."/>
            <person name="Liao Y."/>
            <person name="Shao Z."/>
        </authorList>
    </citation>
    <scope>NUCLEOTIDE SEQUENCE [LARGE SCALE GENOMIC DNA]</scope>
    <source>
        <strain evidence="2 3">BH-BN04-4</strain>
    </source>
</reference>
<dbReference type="Pfam" id="PF05990">
    <property type="entry name" value="DUF900"/>
    <property type="match status" value="1"/>
</dbReference>
<sequence>MLQKMIRTPVAKLACVALFGLMAACASKPEPDRLVLLGDAQAAGDTAEQVAQARALLADPTVTGDLRADLGDILADAGQTEAALVAYRQVLTEASAATPPDYAYQIDLRARMAEIALAAGDKPRATEELSAAIRQVRIHLGADHPRLAPLLAFAIENDLDTARITEITGLNVGDALAESVERGRERTFAAASTRGRALGPEPDFDLVRVFFGTNRAPTIKRVAMVDGKPVFDPYKYYGGKHAPLATGSVMVSVPRNRAVGDIPKPSIFSFDRRPDPAKHVILGDMQVDATMAEFLANVRISLARSQRREIFIFIHGYNNDFPTAVERTAQLAVDLEIDGAPVLYSWPSAGSVFGYKADRAQITQATIDDLEHFLHVLTEQTGAERVNIVAHSMGNEFLVRALQEMADDERAVPSPFDQVVFASPDVDADDFIEMMNRVHGLARDMTLYASAKDRALQASSRFNKSGRRAGDASEPVLLAGLNTVDTTPGSTGGLALGHSDIFGAAFPDFQAITWLSLEPEQRCVLGKREGKTGTAWIFGTPRADYCDAEDFATAMTAVRRLGPDKALTELQSRALSGIGDAARWQSALRIVESLNE</sequence>
<dbReference type="Proteomes" id="UP000027190">
    <property type="component" value="Unassembled WGS sequence"/>
</dbReference>
<dbReference type="InterPro" id="IPR011990">
    <property type="entry name" value="TPR-like_helical_dom_sf"/>
</dbReference>
<name>A0A062UJW8_9PROT</name>